<feature type="region of interest" description="Disordered" evidence="1">
    <location>
        <begin position="299"/>
        <end position="432"/>
    </location>
</feature>
<evidence type="ECO:0000313" key="3">
    <source>
        <dbReference type="EMBL" id="TBU34472.1"/>
    </source>
</evidence>
<protein>
    <submittedName>
        <fullName evidence="3">Uncharacterized protein</fullName>
    </submittedName>
</protein>
<feature type="compositionally biased region" description="Basic and acidic residues" evidence="1">
    <location>
        <begin position="254"/>
        <end position="270"/>
    </location>
</feature>
<evidence type="ECO:0000256" key="1">
    <source>
        <dbReference type="SAM" id="MobiDB-lite"/>
    </source>
</evidence>
<feature type="region of interest" description="Disordered" evidence="1">
    <location>
        <begin position="1"/>
        <end position="47"/>
    </location>
</feature>
<keyword evidence="2" id="KW-1133">Transmembrane helix</keyword>
<proteinExistence type="predicted"/>
<name>A0A4Q9N5C8_9APHY</name>
<feature type="compositionally biased region" description="Basic residues" evidence="1">
    <location>
        <begin position="27"/>
        <end position="36"/>
    </location>
</feature>
<dbReference type="EMBL" id="ML143388">
    <property type="protein sequence ID" value="TBU34472.1"/>
    <property type="molecule type" value="Genomic_DNA"/>
</dbReference>
<sequence>MQHNKHPLDPSLIPLANPSASRPVPRLPKRSLRLSSKHSSAPYSFPDPSPGLLAILVTVAGSSSVDGRPHDSDVPPDFLCPRLHTYSSAQPSASQDTAPLYREPCDVPEATTSSRSSFTPAPVDLYARPRRKRVRRTANIADKYVQSPDGRWRKADSWQLYGSSSCAASQCMDATPTEVPVEDDQVSASAAATASASTSSSSSTDPTLPHGWGGNKTEDDMTGIILGLSLSLAFALIAFMIGVVLWRRKRRKREKDTEKTAPSIDTRDTEVSEQAQRVRSKQRLWQRVAVKWKANVKHSARLRRKRATTAATRPSDTDLLSDRPTIQASTSAVSLTRTRTVSDGDSAYTARPLSIHGDDPRLQRSRSPSVASSDIGTGTTDAELFSLPTSQPPAYIPSSPFHRARSTPHLTPSDAPSGSLDPAKACSSSDVSCDPSVPYPYGPPVHSAHVATDDKAVLAQMARMASAPPADGPSMSDATGGLSEVQPSVPVLEEDPFETLPSEMQPDVDTDDEHAIRQGSNLPITHDALSMAILTAPSSYPGSYLPVDDDGDSDVPSYAEDAIRHPTLVLPPPPRKVPLTGPMFYEYPHEFEEDVASVEPPDGPSSPPFEEPSALPFALAVAPDSAHMIVPSAPPLEIEDERLFAAHLLPSAPPLDDDAEHVPVHDAGSPSAPCGPLPCASSSAPGDHRNVNRDDIPGAAPPERAAISGDDVLPPQYLP</sequence>
<accession>A0A4Q9N5C8</accession>
<dbReference type="AlphaFoldDB" id="A0A4Q9N5C8"/>
<reference evidence="3" key="1">
    <citation type="submission" date="2019-01" db="EMBL/GenBank/DDBJ databases">
        <title>Draft genome sequences of three monokaryotic isolates of the white-rot basidiomycete fungus Dichomitus squalens.</title>
        <authorList>
            <consortium name="DOE Joint Genome Institute"/>
            <person name="Lopez S.C."/>
            <person name="Andreopoulos B."/>
            <person name="Pangilinan J."/>
            <person name="Lipzen A."/>
            <person name="Riley R."/>
            <person name="Ahrendt S."/>
            <person name="Ng V."/>
            <person name="Barry K."/>
            <person name="Daum C."/>
            <person name="Grigoriev I.V."/>
            <person name="Hilden K.S."/>
            <person name="Makela M.R."/>
            <person name="de Vries R.P."/>
        </authorList>
    </citation>
    <scope>NUCLEOTIDE SEQUENCE [LARGE SCALE GENOMIC DNA]</scope>
    <source>
        <strain evidence="3">OM18370.1</strain>
    </source>
</reference>
<dbReference type="OrthoDB" id="2756128at2759"/>
<feature type="region of interest" description="Disordered" evidence="1">
    <location>
        <begin position="650"/>
        <end position="719"/>
    </location>
</feature>
<keyword evidence="2" id="KW-0472">Membrane</keyword>
<dbReference type="Proteomes" id="UP000292957">
    <property type="component" value="Unassembled WGS sequence"/>
</dbReference>
<feature type="compositionally biased region" description="Low complexity" evidence="1">
    <location>
        <begin position="187"/>
        <end position="204"/>
    </location>
</feature>
<feature type="transmembrane region" description="Helical" evidence="2">
    <location>
        <begin position="224"/>
        <end position="246"/>
    </location>
</feature>
<feature type="compositionally biased region" description="Polar residues" evidence="1">
    <location>
        <begin position="324"/>
        <end position="343"/>
    </location>
</feature>
<keyword evidence="2" id="KW-0812">Transmembrane</keyword>
<feature type="compositionally biased region" description="Polar residues" evidence="1">
    <location>
        <begin position="365"/>
        <end position="380"/>
    </location>
</feature>
<feature type="region of interest" description="Disordered" evidence="1">
    <location>
        <begin position="464"/>
        <end position="483"/>
    </location>
</feature>
<feature type="compositionally biased region" description="Basic and acidic residues" evidence="1">
    <location>
        <begin position="686"/>
        <end position="696"/>
    </location>
</feature>
<evidence type="ECO:0000256" key="2">
    <source>
        <dbReference type="SAM" id="Phobius"/>
    </source>
</evidence>
<feature type="region of interest" description="Disordered" evidence="1">
    <location>
        <begin position="251"/>
        <end position="280"/>
    </location>
</feature>
<organism evidence="3">
    <name type="scientific">Dichomitus squalens</name>
    <dbReference type="NCBI Taxonomy" id="114155"/>
    <lineage>
        <taxon>Eukaryota</taxon>
        <taxon>Fungi</taxon>
        <taxon>Dikarya</taxon>
        <taxon>Basidiomycota</taxon>
        <taxon>Agaricomycotina</taxon>
        <taxon>Agaricomycetes</taxon>
        <taxon>Polyporales</taxon>
        <taxon>Polyporaceae</taxon>
        <taxon>Dichomitus</taxon>
    </lineage>
</organism>
<feature type="region of interest" description="Disordered" evidence="1">
    <location>
        <begin position="175"/>
        <end position="215"/>
    </location>
</feature>
<gene>
    <name evidence="3" type="ORF">BD311DRAFT_283507</name>
</gene>